<protein>
    <submittedName>
        <fullName evidence="4">Tetratricopeptide repeat protein</fullName>
    </submittedName>
</protein>
<proteinExistence type="predicted"/>
<dbReference type="PANTHER" id="PTHR44943">
    <property type="entry name" value="CELLULOSE SYNTHASE OPERON PROTEIN C"/>
    <property type="match status" value="1"/>
</dbReference>
<feature type="repeat" description="TPR" evidence="3">
    <location>
        <begin position="35"/>
        <end position="68"/>
    </location>
</feature>
<evidence type="ECO:0000313" key="4">
    <source>
        <dbReference type="EMBL" id="HGK53937.1"/>
    </source>
</evidence>
<dbReference type="Pfam" id="PF14559">
    <property type="entry name" value="TPR_19"/>
    <property type="match status" value="1"/>
</dbReference>
<keyword evidence="2 3" id="KW-0802">TPR repeat</keyword>
<dbReference type="Pfam" id="PF00515">
    <property type="entry name" value="TPR_1"/>
    <property type="match status" value="1"/>
</dbReference>
<evidence type="ECO:0000256" key="2">
    <source>
        <dbReference type="ARBA" id="ARBA00022803"/>
    </source>
</evidence>
<dbReference type="InterPro" id="IPR011990">
    <property type="entry name" value="TPR-like_helical_dom_sf"/>
</dbReference>
<name>A0A7V3ZTB3_UNCW3</name>
<dbReference type="InterPro" id="IPR051685">
    <property type="entry name" value="Ycf3/AcsC/BcsC/TPR_MFPF"/>
</dbReference>
<dbReference type="InterPro" id="IPR019734">
    <property type="entry name" value="TPR_rpt"/>
</dbReference>
<dbReference type="AlphaFoldDB" id="A0A7V3ZTB3"/>
<evidence type="ECO:0000256" key="1">
    <source>
        <dbReference type="ARBA" id="ARBA00022737"/>
    </source>
</evidence>
<sequence>MRMVKIIIILNLLFCATPQKKEEASQKEYEPLKEAKASYIRALSYYQQGKFEDALNSYKEAYKLDPNFIDALIGIGNTYIALRKYEQADSVFSQVIFKYPDDSRGYEGLGFLYGFCKKDYGKGKYYYLRALERKKDDPAIIFNLATLSEDYDKNFADSLYRFLLSKNPDHAGTIKKYTLFLIKEKRYKDALIYAYKAESLFTEDVELRTRLVELFYNTKEYKKALENVDFVISKFPQSASLYIQRGDIYSAMGNYSKALLDYDTALKIEENNILALLRKSELLVRVQRPAEGINIAQRAINLGITEPELKSFAYAIIGDGYKKIAENLAEKGEKNSAINNYKLAINYYEKSKSAGKTAYYSYSDANIKICEEKIRKLLGIR</sequence>
<dbReference type="EMBL" id="DTDP01000125">
    <property type="protein sequence ID" value="HGK53937.1"/>
    <property type="molecule type" value="Genomic_DNA"/>
</dbReference>
<dbReference type="PANTHER" id="PTHR44943:SF4">
    <property type="entry name" value="TPR REPEAT-CONTAINING PROTEIN MJ0798"/>
    <property type="match status" value="1"/>
</dbReference>
<accession>A0A7V3ZTB3</accession>
<dbReference type="SUPFAM" id="SSF48452">
    <property type="entry name" value="TPR-like"/>
    <property type="match status" value="1"/>
</dbReference>
<evidence type="ECO:0000256" key="3">
    <source>
        <dbReference type="PROSITE-ProRule" id="PRU00339"/>
    </source>
</evidence>
<dbReference type="SUPFAM" id="SSF81901">
    <property type="entry name" value="HCP-like"/>
    <property type="match status" value="1"/>
</dbReference>
<dbReference type="Gene3D" id="1.25.40.10">
    <property type="entry name" value="Tetratricopeptide repeat domain"/>
    <property type="match status" value="2"/>
</dbReference>
<keyword evidence="1" id="KW-0677">Repeat</keyword>
<dbReference type="PROSITE" id="PS50005">
    <property type="entry name" value="TPR"/>
    <property type="match status" value="3"/>
</dbReference>
<feature type="repeat" description="TPR" evidence="3">
    <location>
        <begin position="239"/>
        <end position="272"/>
    </location>
</feature>
<reference evidence="4" key="1">
    <citation type="journal article" date="2020" name="mSystems">
        <title>Genome- and Community-Level Interaction Insights into Carbon Utilization and Element Cycling Functions of Hydrothermarchaeota in Hydrothermal Sediment.</title>
        <authorList>
            <person name="Zhou Z."/>
            <person name="Liu Y."/>
            <person name="Xu W."/>
            <person name="Pan J."/>
            <person name="Luo Z.H."/>
            <person name="Li M."/>
        </authorList>
    </citation>
    <scope>NUCLEOTIDE SEQUENCE [LARGE SCALE GENOMIC DNA]</scope>
    <source>
        <strain evidence="4">SpSt-695</strain>
    </source>
</reference>
<dbReference type="SMART" id="SM00028">
    <property type="entry name" value="TPR"/>
    <property type="match status" value="6"/>
</dbReference>
<dbReference type="PROSITE" id="PS50293">
    <property type="entry name" value="TPR_REGION"/>
    <property type="match status" value="2"/>
</dbReference>
<organism evidence="4">
    <name type="scientific">candidate division WOR-3 bacterium</name>
    <dbReference type="NCBI Taxonomy" id="2052148"/>
    <lineage>
        <taxon>Bacteria</taxon>
        <taxon>Bacteria division WOR-3</taxon>
    </lineage>
</organism>
<feature type="repeat" description="TPR" evidence="3">
    <location>
        <begin position="69"/>
        <end position="102"/>
    </location>
</feature>
<comment type="caution">
    <text evidence="4">The sequence shown here is derived from an EMBL/GenBank/DDBJ whole genome shotgun (WGS) entry which is preliminary data.</text>
</comment>
<gene>
    <name evidence="4" type="ORF">ENU72_02815</name>
</gene>